<dbReference type="RefSeq" id="WP_060930188.1">
    <property type="nucleotide sequence ID" value="NZ_KQ959774.1"/>
</dbReference>
<reference evidence="3" key="1">
    <citation type="submission" date="2016-01" db="EMBL/GenBank/DDBJ databases">
        <authorList>
            <person name="Mitreva M."/>
            <person name="Pepin K.H."/>
            <person name="Mihindukulasuriya K.A."/>
            <person name="Fulton R."/>
            <person name="Fronick C."/>
            <person name="O'Laughlin M."/>
            <person name="Miner T."/>
            <person name="Herter B."/>
            <person name="Rosa B.A."/>
            <person name="Cordes M."/>
            <person name="Tomlinson C."/>
            <person name="Wollam A."/>
            <person name="Palsikar V.B."/>
            <person name="Mardis E.R."/>
            <person name="Wilson R.K."/>
        </authorList>
    </citation>
    <scope>NUCLEOTIDE SEQUENCE [LARGE SCALE GENOMIC DNA]</scope>
    <source>
        <strain evidence="3">DNF00896</strain>
    </source>
</reference>
<dbReference type="Gene3D" id="3.90.550.10">
    <property type="entry name" value="Spore Coat Polysaccharide Biosynthesis Protein SpsA, Chain A"/>
    <property type="match status" value="1"/>
</dbReference>
<dbReference type="Pfam" id="PF12804">
    <property type="entry name" value="NTP_transf_3"/>
    <property type="match status" value="1"/>
</dbReference>
<evidence type="ECO:0000259" key="1">
    <source>
        <dbReference type="Pfam" id="PF12804"/>
    </source>
</evidence>
<feature type="domain" description="MobA-like NTP transferase" evidence="1">
    <location>
        <begin position="7"/>
        <end position="145"/>
    </location>
</feature>
<name>A0A134A063_9FIRM</name>
<keyword evidence="3" id="KW-1185">Reference proteome</keyword>
<dbReference type="OrthoDB" id="9788272at2"/>
<organism evidence="2 3">
    <name type="scientific">Lachnoanaerobaculum saburreum</name>
    <dbReference type="NCBI Taxonomy" id="467210"/>
    <lineage>
        <taxon>Bacteria</taxon>
        <taxon>Bacillati</taxon>
        <taxon>Bacillota</taxon>
        <taxon>Clostridia</taxon>
        <taxon>Lachnospirales</taxon>
        <taxon>Lachnospiraceae</taxon>
        <taxon>Lachnoanaerobaculum</taxon>
    </lineage>
</organism>
<gene>
    <name evidence="2" type="ORF">HMPREF1866_00172</name>
</gene>
<comment type="caution">
    <text evidence="2">The sequence shown here is derived from an EMBL/GenBank/DDBJ whole genome shotgun (WGS) entry which is preliminary data.</text>
</comment>
<dbReference type="AlphaFoldDB" id="A0A134A063"/>
<dbReference type="InterPro" id="IPR029044">
    <property type="entry name" value="Nucleotide-diphossugar_trans"/>
</dbReference>
<dbReference type="Proteomes" id="UP000070394">
    <property type="component" value="Unassembled WGS sequence"/>
</dbReference>
<protein>
    <recommendedName>
        <fullName evidence="1">MobA-like NTP transferase domain-containing protein</fullName>
    </recommendedName>
</protein>
<proteinExistence type="predicted"/>
<dbReference type="PATRIC" id="fig|467210.3.peg.170"/>
<evidence type="ECO:0000313" key="2">
    <source>
        <dbReference type="EMBL" id="KXB61075.1"/>
    </source>
</evidence>
<accession>A0A134A063</accession>
<dbReference type="InterPro" id="IPR025877">
    <property type="entry name" value="MobA-like_NTP_Trfase"/>
</dbReference>
<dbReference type="SUPFAM" id="SSF53448">
    <property type="entry name" value="Nucleotide-diphospho-sugar transferases"/>
    <property type="match status" value="1"/>
</dbReference>
<dbReference type="EMBL" id="LSDA01000004">
    <property type="protein sequence ID" value="KXB61075.1"/>
    <property type="molecule type" value="Genomic_DNA"/>
</dbReference>
<sequence>MQIIIPMTGYGSRFVAAGYKELKPFIMVQGKPIIQWIIEGMYPDEKNFIFVCRKEHLDTLPYMRDTLMKLAPECKIVEIEDWIKKGPVYDVLRASDNIADDEECIINYCDFYMQWDYEKFKSDVKERDCDGAIPCYTGFHPHLIPKINLYASCMTDGDDNLLEIREKFSFEDDKTKAKHSPGVYYFRDGKTLKKYSKELVDSGKELNGEYYASLIYNFLVDDGKKVWVPTNVDRFCQWGTPEDMQEFNYWSDKIRRWYK</sequence>
<dbReference type="GO" id="GO:0016779">
    <property type="term" value="F:nucleotidyltransferase activity"/>
    <property type="evidence" value="ECO:0007669"/>
    <property type="project" value="UniProtKB-ARBA"/>
</dbReference>
<dbReference type="STRING" id="467210.HMPREF1866_00172"/>
<evidence type="ECO:0000313" key="3">
    <source>
        <dbReference type="Proteomes" id="UP000070394"/>
    </source>
</evidence>